<evidence type="ECO:0000313" key="9">
    <source>
        <dbReference type="Proteomes" id="UP000198893"/>
    </source>
</evidence>
<keyword evidence="3 6" id="KW-0812">Transmembrane</keyword>
<dbReference type="PANTHER" id="PTHR35007">
    <property type="entry name" value="INTEGRAL MEMBRANE PROTEIN-RELATED"/>
    <property type="match status" value="1"/>
</dbReference>
<protein>
    <submittedName>
        <fullName evidence="8">Tight adherence protein C</fullName>
    </submittedName>
</protein>
<feature type="transmembrane region" description="Helical" evidence="6">
    <location>
        <begin position="113"/>
        <end position="137"/>
    </location>
</feature>
<evidence type="ECO:0000259" key="7">
    <source>
        <dbReference type="Pfam" id="PF00482"/>
    </source>
</evidence>
<feature type="transmembrane region" description="Helical" evidence="6">
    <location>
        <begin position="12"/>
        <end position="34"/>
    </location>
</feature>
<keyword evidence="5 6" id="KW-0472">Membrane</keyword>
<dbReference type="STRING" id="569882.SAMN04490248_1344"/>
<dbReference type="EMBL" id="FODS01000034">
    <property type="protein sequence ID" value="SEP18691.1"/>
    <property type="molecule type" value="Genomic_DNA"/>
</dbReference>
<evidence type="ECO:0000256" key="6">
    <source>
        <dbReference type="SAM" id="Phobius"/>
    </source>
</evidence>
<feature type="transmembrane region" description="Helical" evidence="6">
    <location>
        <begin position="143"/>
        <end position="167"/>
    </location>
</feature>
<dbReference type="RefSeq" id="WP_217639334.1">
    <property type="nucleotide sequence ID" value="NZ_FODS01000034.1"/>
</dbReference>
<dbReference type="GO" id="GO:0005886">
    <property type="term" value="C:plasma membrane"/>
    <property type="evidence" value="ECO:0007669"/>
    <property type="project" value="UniProtKB-SubCell"/>
</dbReference>
<evidence type="ECO:0000256" key="1">
    <source>
        <dbReference type="ARBA" id="ARBA00004651"/>
    </source>
</evidence>
<name>A0A1H8VTH5_9RHOB</name>
<dbReference type="InterPro" id="IPR018076">
    <property type="entry name" value="T2SS_GspF_dom"/>
</dbReference>
<comment type="subcellular location">
    <subcellularLocation>
        <location evidence="1">Cell membrane</location>
        <topology evidence="1">Multi-pass membrane protein</topology>
    </subcellularLocation>
</comment>
<proteinExistence type="predicted"/>
<reference evidence="8 9" key="1">
    <citation type="submission" date="2016-10" db="EMBL/GenBank/DDBJ databases">
        <authorList>
            <person name="de Groot N.N."/>
        </authorList>
    </citation>
    <scope>NUCLEOTIDE SEQUENCE [LARGE SCALE GENOMIC DNA]</scope>
    <source>
        <strain evidence="8 9">DSM 27842</strain>
    </source>
</reference>
<organism evidence="8 9">
    <name type="scientific">Salinihabitans flavidus</name>
    <dbReference type="NCBI Taxonomy" id="569882"/>
    <lineage>
        <taxon>Bacteria</taxon>
        <taxon>Pseudomonadati</taxon>
        <taxon>Pseudomonadota</taxon>
        <taxon>Alphaproteobacteria</taxon>
        <taxon>Rhodobacterales</taxon>
        <taxon>Roseobacteraceae</taxon>
        <taxon>Salinihabitans</taxon>
    </lineage>
</organism>
<evidence type="ECO:0000256" key="3">
    <source>
        <dbReference type="ARBA" id="ARBA00022692"/>
    </source>
</evidence>
<sequence length="325" mass="35143">MLLELTNPQIQQAIIALSALSAIGVMLVVGWPWIARDRLAERIQTIEGNRHQLRRREQSGSGAVGGARSLLFAKKPNRVFVGIVERLSLARLTDESGATQLLRMAGLHGRAPLVAYLASRLIAAIAMPGIAFAYLVFVLKPDLSLPLMAVVASAGAAIGFALPKLYVRNLISKRHNSLRRSWPDALDLLLICVESGMSSESAFRKVAEEIGTQSKELAEEMSLTTAELAYLSDRRQAYENLGTRTGLDSIKATVIGLIQSEKYGTSLGQTLRVLAKESRDFRMAAAEKKAASLPPKLTVPMILFFLPVLFAVIATPAVLQAIGAS</sequence>
<evidence type="ECO:0000256" key="2">
    <source>
        <dbReference type="ARBA" id="ARBA00022475"/>
    </source>
</evidence>
<accession>A0A1H8VTH5</accession>
<feature type="domain" description="Type II secretion system protein GspF" evidence="7">
    <location>
        <begin position="186"/>
        <end position="313"/>
    </location>
</feature>
<dbReference type="AlphaFoldDB" id="A0A1H8VTH5"/>
<gene>
    <name evidence="8" type="ORF">SAMN04490248_1344</name>
</gene>
<dbReference type="PANTHER" id="PTHR35007:SF2">
    <property type="entry name" value="PILUS ASSEMBLE PROTEIN"/>
    <property type="match status" value="1"/>
</dbReference>
<keyword evidence="4 6" id="KW-1133">Transmembrane helix</keyword>
<keyword evidence="2" id="KW-1003">Cell membrane</keyword>
<evidence type="ECO:0000313" key="8">
    <source>
        <dbReference type="EMBL" id="SEP18691.1"/>
    </source>
</evidence>
<evidence type="ECO:0000256" key="5">
    <source>
        <dbReference type="ARBA" id="ARBA00023136"/>
    </source>
</evidence>
<feature type="transmembrane region" description="Helical" evidence="6">
    <location>
        <begin position="297"/>
        <end position="319"/>
    </location>
</feature>
<evidence type="ECO:0000256" key="4">
    <source>
        <dbReference type="ARBA" id="ARBA00022989"/>
    </source>
</evidence>
<dbReference type="Proteomes" id="UP000198893">
    <property type="component" value="Unassembled WGS sequence"/>
</dbReference>
<dbReference type="Pfam" id="PF00482">
    <property type="entry name" value="T2SSF"/>
    <property type="match status" value="1"/>
</dbReference>
<keyword evidence="9" id="KW-1185">Reference proteome</keyword>